<reference evidence="1 2" key="1">
    <citation type="journal article" date="2013" name="PLoS ONE">
        <title>Assembly-driven community genomics of a hypersaline microbial ecosystem.</title>
        <authorList>
            <person name="Podell S."/>
            <person name="Ugalde J.A."/>
            <person name="Narasingarao P."/>
            <person name="Banfield J.F."/>
            <person name="Heidelberg K.B."/>
            <person name="Allen E.E."/>
        </authorList>
    </citation>
    <scope>NUCLEOTIDE SEQUENCE [LARGE SCALE GENOMIC DNA]</scope>
    <source>
        <strain evidence="2">J07HQW1</strain>
    </source>
</reference>
<gene>
    <name evidence="1" type="ORF">J07HQW1_01504</name>
</gene>
<name>U1N4H6_9EURY</name>
<organism evidence="1 2">
    <name type="scientific">Haloquadratum walsbyi J07HQW1</name>
    <dbReference type="NCBI Taxonomy" id="1238424"/>
    <lineage>
        <taxon>Archaea</taxon>
        <taxon>Methanobacteriati</taxon>
        <taxon>Methanobacteriota</taxon>
        <taxon>Stenosarchaea group</taxon>
        <taxon>Halobacteria</taxon>
        <taxon>Halobacteriales</taxon>
        <taxon>Haloferacaceae</taxon>
        <taxon>Haloquadratum</taxon>
    </lineage>
</organism>
<accession>U1N4H6</accession>
<sequence length="221" mass="22768">MGNASICGNNFRQRNQLLSKSLVSYVKGTYVLTAMMLSRRSVILTTAGVAAAGAGVTTADSGIQGSVEGETDVQTEQALTVTDVGIAGDTDAEFARVSDDNRSFQAAVELNNGDEVQFSPTVQNSAADKLSAQIAVKTSDVIDVAVGYENDPTEGPGTDNDANVDDANAADGAVKTDKGVFVMKIPGGETGTIRINAELDDTADPGAYNIGVAINPLSSEE</sequence>
<dbReference type="EMBL" id="KE356560">
    <property type="protein sequence ID" value="ERG91470.1"/>
    <property type="molecule type" value="Genomic_DNA"/>
</dbReference>
<dbReference type="AlphaFoldDB" id="U1N4H6"/>
<dbReference type="HOGENOM" id="CLU_119365_0_0_2"/>
<evidence type="ECO:0000313" key="1">
    <source>
        <dbReference type="EMBL" id="ERG91470.1"/>
    </source>
</evidence>
<evidence type="ECO:0008006" key="3">
    <source>
        <dbReference type="Google" id="ProtNLM"/>
    </source>
</evidence>
<dbReference type="Proteomes" id="UP000030649">
    <property type="component" value="Unassembled WGS sequence"/>
</dbReference>
<proteinExistence type="predicted"/>
<evidence type="ECO:0000313" key="2">
    <source>
        <dbReference type="Proteomes" id="UP000030649"/>
    </source>
</evidence>
<protein>
    <recommendedName>
        <fullName evidence="3">DUF1102 domain-containing protein</fullName>
    </recommendedName>
</protein>